<dbReference type="InterPro" id="IPR036237">
    <property type="entry name" value="Xyl_isomerase-like_sf"/>
</dbReference>
<keyword evidence="4" id="KW-1185">Reference proteome</keyword>
<dbReference type="InterPro" id="IPR050312">
    <property type="entry name" value="IolE/XylAMocC-like"/>
</dbReference>
<protein>
    <submittedName>
        <fullName evidence="3">Sugar phosphate isomerase/epimerase</fullName>
    </submittedName>
</protein>
<keyword evidence="3" id="KW-0413">Isomerase</keyword>
<organism evidence="3 4">
    <name type="scientific">Georgenia halophila</name>
    <dbReference type="NCBI Taxonomy" id="620889"/>
    <lineage>
        <taxon>Bacteria</taxon>
        <taxon>Bacillati</taxon>
        <taxon>Actinomycetota</taxon>
        <taxon>Actinomycetes</taxon>
        <taxon>Micrococcales</taxon>
        <taxon>Bogoriellaceae</taxon>
        <taxon>Georgenia</taxon>
    </lineage>
</organism>
<dbReference type="PANTHER" id="PTHR12110:SF52">
    <property type="entry name" value="XYLOSE ISOMERASE"/>
    <property type="match status" value="1"/>
</dbReference>
<evidence type="ECO:0000256" key="1">
    <source>
        <dbReference type="ARBA" id="ARBA00023277"/>
    </source>
</evidence>
<keyword evidence="1" id="KW-0119">Carbohydrate metabolism</keyword>
<sequence>MEVGIGSYAFRWATGPSAPRASSCAQMIDETARLGCTLLQIADNRELDAMDAGQLTALRAHAAHRDVRLQVGFTGARTALLRRYLDIAQRLEADVVRVVLHEDAEAVDDRSAARALGEVAADYERAAIGIGIENHFLTTSPQMLKILRDVGEPGVGVIVDVANSIVCGEWPQETVTALAPWAIGVHLKDYDIEPDPDGVGARIVGRPLGQGRTRIDDLLRTLNELGRTDVGVVLEQWSPRLGSIEESIELETMWRTSAVEHARRFIGAADEVPA</sequence>
<reference evidence="4" key="1">
    <citation type="journal article" date="2019" name="Int. J. Syst. Evol. Microbiol.">
        <title>The Global Catalogue of Microorganisms (GCM) 10K type strain sequencing project: providing services to taxonomists for standard genome sequencing and annotation.</title>
        <authorList>
            <consortium name="The Broad Institute Genomics Platform"/>
            <consortium name="The Broad Institute Genome Sequencing Center for Infectious Disease"/>
            <person name="Wu L."/>
            <person name="Ma J."/>
        </authorList>
    </citation>
    <scope>NUCLEOTIDE SEQUENCE [LARGE SCALE GENOMIC DNA]</scope>
    <source>
        <strain evidence="4">JCM 17810</strain>
    </source>
</reference>
<feature type="domain" description="Xylose isomerase-like TIM barrel" evidence="2">
    <location>
        <begin position="77"/>
        <end position="249"/>
    </location>
</feature>
<evidence type="ECO:0000313" key="4">
    <source>
        <dbReference type="Proteomes" id="UP001500622"/>
    </source>
</evidence>
<dbReference type="GO" id="GO:0016853">
    <property type="term" value="F:isomerase activity"/>
    <property type="evidence" value="ECO:0007669"/>
    <property type="project" value="UniProtKB-KW"/>
</dbReference>
<dbReference type="PANTHER" id="PTHR12110">
    <property type="entry name" value="HYDROXYPYRUVATE ISOMERASE"/>
    <property type="match status" value="1"/>
</dbReference>
<name>A0ABP8LLM1_9MICO</name>
<accession>A0ABP8LLM1</accession>
<dbReference type="EMBL" id="BAABGN010000013">
    <property type="protein sequence ID" value="GAA4431354.1"/>
    <property type="molecule type" value="Genomic_DNA"/>
</dbReference>
<dbReference type="Proteomes" id="UP001500622">
    <property type="component" value="Unassembled WGS sequence"/>
</dbReference>
<proteinExistence type="predicted"/>
<dbReference type="RefSeq" id="WP_345218036.1">
    <property type="nucleotide sequence ID" value="NZ_BAABGN010000013.1"/>
</dbReference>
<evidence type="ECO:0000259" key="2">
    <source>
        <dbReference type="Pfam" id="PF01261"/>
    </source>
</evidence>
<comment type="caution">
    <text evidence="3">The sequence shown here is derived from an EMBL/GenBank/DDBJ whole genome shotgun (WGS) entry which is preliminary data.</text>
</comment>
<dbReference type="InterPro" id="IPR013022">
    <property type="entry name" value="Xyl_isomerase-like_TIM-brl"/>
</dbReference>
<dbReference type="Pfam" id="PF01261">
    <property type="entry name" value="AP_endonuc_2"/>
    <property type="match status" value="1"/>
</dbReference>
<gene>
    <name evidence="3" type="ORF">GCM10023169_35800</name>
</gene>
<dbReference type="SUPFAM" id="SSF51658">
    <property type="entry name" value="Xylose isomerase-like"/>
    <property type="match status" value="1"/>
</dbReference>
<dbReference type="Gene3D" id="3.20.20.150">
    <property type="entry name" value="Divalent-metal-dependent TIM barrel enzymes"/>
    <property type="match status" value="1"/>
</dbReference>
<evidence type="ECO:0000313" key="3">
    <source>
        <dbReference type="EMBL" id="GAA4431354.1"/>
    </source>
</evidence>